<proteinExistence type="inferred from homology"/>
<name>A0ABV7XSP3_9FLAO</name>
<dbReference type="EC" id="4.2.3.-" evidence="1"/>
<comment type="cofactor">
    <cofactor evidence="1">
        <name>Mg(2+)</name>
        <dbReference type="ChEBI" id="CHEBI:18420"/>
    </cofactor>
</comment>
<dbReference type="Gene3D" id="1.10.600.10">
    <property type="entry name" value="Farnesyl Diphosphate Synthase"/>
    <property type="match status" value="1"/>
</dbReference>
<gene>
    <name evidence="2" type="ORF">ACFONJ_02115</name>
</gene>
<accession>A0ABV7XSP3</accession>
<protein>
    <recommendedName>
        <fullName evidence="1">Terpene synthase</fullName>
        <ecNumber evidence="1">4.2.3.-</ecNumber>
    </recommendedName>
</protein>
<sequence length="312" mass="37125">MKIQKILFEYPFLFKSSTYEDLSEQLMIDLIDKYSILSASQKKIYKKARLGSLTAQVYPNAGIDKLIVLGRWMFFGFCFDDFYGSRPINELKIACQRAIDILKGELPEEGEPEFFHQLTIIKKEFSPFVTDYWFERLIRHHQDWFEGMEIETEYNNEKTQSFPSVEDYMLIREKLVGGELVCDQLEVVSDFIMTEEIFTHPDIKRYRQLFFRLMAWFNDLYSFEKEALNGEKMNLVLVIENERNCSRSEAYIEAVHFHNDDLEEFIRIGKNIPDFGIQNEGLKRYVHNAELFLKGQEAWYKNGTKRYIITEE</sequence>
<dbReference type="PANTHER" id="PTHR35201:SF4">
    <property type="entry name" value="BETA-PINACENE SYNTHASE-RELATED"/>
    <property type="match status" value="1"/>
</dbReference>
<dbReference type="SFLD" id="SFLDS00005">
    <property type="entry name" value="Isoprenoid_Synthase_Type_I"/>
    <property type="match status" value="1"/>
</dbReference>
<dbReference type="RefSeq" id="WP_290302002.1">
    <property type="nucleotide sequence ID" value="NZ_JAUFQR010000003.1"/>
</dbReference>
<comment type="caution">
    <text evidence="2">The sequence shown here is derived from an EMBL/GenBank/DDBJ whole genome shotgun (WGS) entry which is preliminary data.</text>
</comment>
<dbReference type="PANTHER" id="PTHR35201">
    <property type="entry name" value="TERPENE SYNTHASE"/>
    <property type="match status" value="1"/>
</dbReference>
<organism evidence="2 3">
    <name type="scientific">Chryseobacterium tructae</name>
    <dbReference type="NCBI Taxonomy" id="1037380"/>
    <lineage>
        <taxon>Bacteria</taxon>
        <taxon>Pseudomonadati</taxon>
        <taxon>Bacteroidota</taxon>
        <taxon>Flavobacteriia</taxon>
        <taxon>Flavobacteriales</taxon>
        <taxon>Weeksellaceae</taxon>
        <taxon>Chryseobacterium group</taxon>
        <taxon>Chryseobacterium</taxon>
    </lineage>
</organism>
<dbReference type="InterPro" id="IPR008949">
    <property type="entry name" value="Isoprenoid_synthase_dom_sf"/>
</dbReference>
<keyword evidence="1" id="KW-0456">Lyase</keyword>
<comment type="similarity">
    <text evidence="1">Belongs to the terpene synthase family.</text>
</comment>
<dbReference type="SFLD" id="SFLDG01020">
    <property type="entry name" value="Terpene_Cyclase_Like_2"/>
    <property type="match status" value="1"/>
</dbReference>
<evidence type="ECO:0000256" key="1">
    <source>
        <dbReference type="RuleBase" id="RU366034"/>
    </source>
</evidence>
<evidence type="ECO:0000313" key="3">
    <source>
        <dbReference type="Proteomes" id="UP001595735"/>
    </source>
</evidence>
<keyword evidence="1" id="KW-0479">Metal-binding</keyword>
<dbReference type="SUPFAM" id="SSF48576">
    <property type="entry name" value="Terpenoid synthases"/>
    <property type="match status" value="1"/>
</dbReference>
<evidence type="ECO:0000313" key="2">
    <source>
        <dbReference type="EMBL" id="MFC3754770.1"/>
    </source>
</evidence>
<keyword evidence="3" id="KW-1185">Reference proteome</keyword>
<dbReference type="EMBL" id="JBHRYO010000001">
    <property type="protein sequence ID" value="MFC3754770.1"/>
    <property type="molecule type" value="Genomic_DNA"/>
</dbReference>
<dbReference type="Proteomes" id="UP001595735">
    <property type="component" value="Unassembled WGS sequence"/>
</dbReference>
<reference evidence="3" key="1">
    <citation type="journal article" date="2019" name="Int. J. Syst. Evol. Microbiol.">
        <title>The Global Catalogue of Microorganisms (GCM) 10K type strain sequencing project: providing services to taxonomists for standard genome sequencing and annotation.</title>
        <authorList>
            <consortium name="The Broad Institute Genomics Platform"/>
            <consortium name="The Broad Institute Genome Sequencing Center for Infectious Disease"/>
            <person name="Wu L."/>
            <person name="Ma J."/>
        </authorList>
    </citation>
    <scope>NUCLEOTIDE SEQUENCE [LARGE SCALE GENOMIC DNA]</scope>
    <source>
        <strain evidence="3">CECT 7798</strain>
    </source>
</reference>
<dbReference type="InterPro" id="IPR034686">
    <property type="entry name" value="Terpene_cyclase-like_2"/>
</dbReference>
<dbReference type="Pfam" id="PF19086">
    <property type="entry name" value="Terpene_syn_C_2"/>
    <property type="match status" value="1"/>
</dbReference>
<keyword evidence="1" id="KW-0460">Magnesium</keyword>